<feature type="signal peptide" evidence="4">
    <location>
        <begin position="1"/>
        <end position="20"/>
    </location>
</feature>
<reference evidence="6 7" key="1">
    <citation type="submission" date="2018-08" db="EMBL/GenBank/DDBJ databases">
        <title>Genome and evolution of the arbuscular mycorrhizal fungus Diversispora epigaea (formerly Glomus versiforme) and its bacterial endosymbionts.</title>
        <authorList>
            <person name="Sun X."/>
            <person name="Fei Z."/>
            <person name="Harrison M."/>
        </authorList>
    </citation>
    <scope>NUCLEOTIDE SEQUENCE [LARGE SCALE GENOMIC DNA]</scope>
    <source>
        <strain evidence="6 7">IT104</strain>
    </source>
</reference>
<dbReference type="Pfam" id="PF24981">
    <property type="entry name" value="Beta-prop_ATRN-LZTR1"/>
    <property type="match status" value="1"/>
</dbReference>
<keyword evidence="7" id="KW-1185">Reference proteome</keyword>
<comment type="caution">
    <text evidence="6">The sequence shown here is derived from an EMBL/GenBank/DDBJ whole genome shotgun (WGS) entry which is preliminary data.</text>
</comment>
<proteinExistence type="predicted"/>
<dbReference type="EMBL" id="PQFF01000388">
    <property type="protein sequence ID" value="RHZ53515.1"/>
    <property type="molecule type" value="Genomic_DNA"/>
</dbReference>
<gene>
    <name evidence="6" type="ORF">Glove_441g83</name>
</gene>
<dbReference type="Gene3D" id="2.120.10.80">
    <property type="entry name" value="Kelch-type beta propeller"/>
    <property type="match status" value="2"/>
</dbReference>
<dbReference type="PANTHER" id="PTHR46093">
    <property type="entry name" value="ACYL-COA-BINDING DOMAIN-CONTAINING PROTEIN 5"/>
    <property type="match status" value="1"/>
</dbReference>
<keyword evidence="1" id="KW-0880">Kelch repeat</keyword>
<dbReference type="Proteomes" id="UP000266861">
    <property type="component" value="Unassembled WGS sequence"/>
</dbReference>
<feature type="domain" description="Attractin/MKLN-like beta-propeller" evidence="5">
    <location>
        <begin position="226"/>
        <end position="374"/>
    </location>
</feature>
<keyword evidence="3" id="KW-0472">Membrane</keyword>
<dbReference type="OrthoDB" id="432528at2759"/>
<dbReference type="SUPFAM" id="SSF50965">
    <property type="entry name" value="Galactose oxidase, central domain"/>
    <property type="match status" value="1"/>
</dbReference>
<keyword evidence="3" id="KW-1133">Transmembrane helix</keyword>
<dbReference type="InterPro" id="IPR056737">
    <property type="entry name" value="Beta-prop_ATRN-MKLN-like"/>
</dbReference>
<evidence type="ECO:0000256" key="1">
    <source>
        <dbReference type="ARBA" id="ARBA00022441"/>
    </source>
</evidence>
<feature type="transmembrane region" description="Helical" evidence="3">
    <location>
        <begin position="389"/>
        <end position="414"/>
    </location>
</feature>
<evidence type="ECO:0000256" key="3">
    <source>
        <dbReference type="SAM" id="Phobius"/>
    </source>
</evidence>
<dbReference type="AlphaFoldDB" id="A0A397GRU0"/>
<dbReference type="STRING" id="1348612.A0A397GRU0"/>
<evidence type="ECO:0000256" key="2">
    <source>
        <dbReference type="ARBA" id="ARBA00022737"/>
    </source>
</evidence>
<evidence type="ECO:0000259" key="5">
    <source>
        <dbReference type="Pfam" id="PF24981"/>
    </source>
</evidence>
<keyword evidence="2" id="KW-0677">Repeat</keyword>
<evidence type="ECO:0000313" key="7">
    <source>
        <dbReference type="Proteomes" id="UP000266861"/>
    </source>
</evidence>
<accession>A0A397GRU0</accession>
<keyword evidence="3" id="KW-0812">Transmembrane</keyword>
<organism evidence="6 7">
    <name type="scientific">Diversispora epigaea</name>
    <dbReference type="NCBI Taxonomy" id="1348612"/>
    <lineage>
        <taxon>Eukaryota</taxon>
        <taxon>Fungi</taxon>
        <taxon>Fungi incertae sedis</taxon>
        <taxon>Mucoromycota</taxon>
        <taxon>Glomeromycotina</taxon>
        <taxon>Glomeromycetes</taxon>
        <taxon>Diversisporales</taxon>
        <taxon>Diversisporaceae</taxon>
        <taxon>Diversispora</taxon>
    </lineage>
</organism>
<evidence type="ECO:0000313" key="6">
    <source>
        <dbReference type="EMBL" id="RHZ53515.1"/>
    </source>
</evidence>
<dbReference type="SUPFAM" id="SSF117281">
    <property type="entry name" value="Kelch motif"/>
    <property type="match status" value="1"/>
</dbReference>
<dbReference type="PANTHER" id="PTHR46093:SF18">
    <property type="entry name" value="FIBRONECTIN TYPE-III DOMAIN-CONTAINING PROTEIN"/>
    <property type="match status" value="1"/>
</dbReference>
<sequence length="434" mass="48625">MYFSFKFSFCIILLINPILCYDPPPRMHHNSVIIDNRLLIFGGFISFTTSANDFFYLDLSNSFNNANISWNLIVEGSLPINTWLSTSIVSLDNSTIFLIGGYMRNESTLDYDFSKKVYTYDYNNFPSSKWTPPSITGDNIPSRQQIRGVIDNSGVVYIYSGLNTTVLTGEKFLGVMFNDMNIFNTISLTWSNLDISENRPLPTSDYSANILPSGIIVYIGGQEDTGGTNFTLTKMENIKLFDTKKLEWSYMNATGDAIDPRWLFTSVLTPDGYIIIFGGCTHDYTNVSFKFAVLDTNKSPYEWSIPDSSKSNLPPSIYGHSANLYYDYMIIAFGFNMDTQLYSSQVYLYNIKSNTWVKTFNPVEPAITTTFGPSTTNIILPAKKSSKTLAIGLSLGIGGAAIIIIFTATFIIFYKNKKNKTREGILIIAGSSEN</sequence>
<evidence type="ECO:0000256" key="4">
    <source>
        <dbReference type="SAM" id="SignalP"/>
    </source>
</evidence>
<name>A0A397GRU0_9GLOM</name>
<dbReference type="InterPro" id="IPR015915">
    <property type="entry name" value="Kelch-typ_b-propeller"/>
</dbReference>
<protein>
    <recommendedName>
        <fullName evidence="5">Attractin/MKLN-like beta-propeller domain-containing protein</fullName>
    </recommendedName>
</protein>
<feature type="chain" id="PRO_5017353793" description="Attractin/MKLN-like beta-propeller domain-containing protein" evidence="4">
    <location>
        <begin position="21"/>
        <end position="434"/>
    </location>
</feature>
<dbReference type="Pfam" id="PF24681">
    <property type="entry name" value="Kelch_KLHDC2_KLHL20_DRC7"/>
    <property type="match status" value="1"/>
</dbReference>
<dbReference type="InterPro" id="IPR011043">
    <property type="entry name" value="Gal_Oxase/kelch_b-propeller"/>
</dbReference>
<keyword evidence="4" id="KW-0732">Signal</keyword>